<keyword evidence="8" id="KW-1185">Reference proteome</keyword>
<dbReference type="Pfam" id="PF00691">
    <property type="entry name" value="OmpA"/>
    <property type="match status" value="1"/>
</dbReference>
<dbReference type="KEGG" id="lch:Lcho_4062"/>
<keyword evidence="3" id="KW-0998">Cell outer membrane</keyword>
<evidence type="ECO:0000256" key="1">
    <source>
        <dbReference type="ARBA" id="ARBA00004442"/>
    </source>
</evidence>
<dbReference type="GO" id="GO:0009279">
    <property type="term" value="C:cell outer membrane"/>
    <property type="evidence" value="ECO:0007669"/>
    <property type="project" value="UniProtKB-SubCell"/>
</dbReference>
<evidence type="ECO:0000256" key="3">
    <source>
        <dbReference type="ARBA" id="ARBA00023237"/>
    </source>
</evidence>
<dbReference type="Gene3D" id="3.30.1330.60">
    <property type="entry name" value="OmpA-like domain"/>
    <property type="match status" value="1"/>
</dbReference>
<dbReference type="SUPFAM" id="SSF103088">
    <property type="entry name" value="OmpA-like"/>
    <property type="match status" value="1"/>
</dbReference>
<feature type="chain" id="PRO_5002772606" evidence="5">
    <location>
        <begin position="39"/>
        <end position="200"/>
    </location>
</feature>
<dbReference type="Proteomes" id="UP000001693">
    <property type="component" value="Chromosome"/>
</dbReference>
<dbReference type="PRINTS" id="PR01021">
    <property type="entry name" value="OMPADOMAIN"/>
</dbReference>
<dbReference type="RefSeq" id="WP_012349057.1">
    <property type="nucleotide sequence ID" value="NC_010524.1"/>
</dbReference>
<reference evidence="7 8" key="1">
    <citation type="submission" date="2008-03" db="EMBL/GenBank/DDBJ databases">
        <title>Complete sequence of Leptothrix cholodnii SP-6.</title>
        <authorList>
            <consortium name="US DOE Joint Genome Institute"/>
            <person name="Copeland A."/>
            <person name="Lucas S."/>
            <person name="Lapidus A."/>
            <person name="Glavina del Rio T."/>
            <person name="Dalin E."/>
            <person name="Tice H."/>
            <person name="Bruce D."/>
            <person name="Goodwin L."/>
            <person name="Pitluck S."/>
            <person name="Chertkov O."/>
            <person name="Brettin T."/>
            <person name="Detter J.C."/>
            <person name="Han C."/>
            <person name="Kuske C.R."/>
            <person name="Schmutz J."/>
            <person name="Larimer F."/>
            <person name="Land M."/>
            <person name="Hauser L."/>
            <person name="Kyrpides N."/>
            <person name="Lykidis A."/>
            <person name="Emerson D."/>
            <person name="Richardson P."/>
        </authorList>
    </citation>
    <scope>NUCLEOTIDE SEQUENCE [LARGE SCALE GENOMIC DNA]</scope>
    <source>
        <strain evidence="8">ATCC 51168 / LMG 8142 / SP-6</strain>
    </source>
</reference>
<dbReference type="eggNOG" id="COG2885">
    <property type="taxonomic scope" value="Bacteria"/>
</dbReference>
<dbReference type="PROSITE" id="PS51123">
    <property type="entry name" value="OMPA_2"/>
    <property type="match status" value="1"/>
</dbReference>
<protein>
    <submittedName>
        <fullName evidence="7">OmpA/MotB domain protein</fullName>
    </submittedName>
</protein>
<dbReference type="InterPro" id="IPR050330">
    <property type="entry name" value="Bact_OuterMem_StrucFunc"/>
</dbReference>
<dbReference type="EMBL" id="CP001013">
    <property type="protein sequence ID" value="ACB36314.1"/>
    <property type="molecule type" value="Genomic_DNA"/>
</dbReference>
<sequence length="200" mass="21421" precursor="true">MTMKTHPNPPPSSPVRRALARVSCALALLGAGVLAAQAQSAADTTVLRGQDVNPDKLVELLTPDPEPVLTRGLKVDREASLPAAVRRPSASLLITFETNSARLTPSSRQQLDTVAAALKSNQLQAYGFNLEGHADPRGQASTNRQLSQMRAESVRDYLVATHGIPVDRLAPIGKGDTEPLNTRDVAAPENRRVTIVTRPQ</sequence>
<keyword evidence="5" id="KW-0732">Signal</keyword>
<evidence type="ECO:0000256" key="4">
    <source>
        <dbReference type="PROSITE-ProRule" id="PRU00473"/>
    </source>
</evidence>
<feature type="signal peptide" evidence="5">
    <location>
        <begin position="1"/>
        <end position="38"/>
    </location>
</feature>
<dbReference type="CDD" id="cd07185">
    <property type="entry name" value="OmpA_C-like"/>
    <property type="match status" value="1"/>
</dbReference>
<dbReference type="AlphaFoldDB" id="B1XWW5"/>
<gene>
    <name evidence="7" type="ordered locus">Lcho_4062</name>
</gene>
<dbReference type="InterPro" id="IPR036737">
    <property type="entry name" value="OmpA-like_sf"/>
</dbReference>
<comment type="subcellular location">
    <subcellularLocation>
        <location evidence="1">Cell outer membrane</location>
    </subcellularLocation>
</comment>
<dbReference type="InterPro" id="IPR006665">
    <property type="entry name" value="OmpA-like"/>
</dbReference>
<dbReference type="InterPro" id="IPR006664">
    <property type="entry name" value="OMP_bac"/>
</dbReference>
<evidence type="ECO:0000256" key="2">
    <source>
        <dbReference type="ARBA" id="ARBA00023136"/>
    </source>
</evidence>
<proteinExistence type="predicted"/>
<accession>B1XWW5</accession>
<evidence type="ECO:0000313" key="7">
    <source>
        <dbReference type="EMBL" id="ACB36314.1"/>
    </source>
</evidence>
<dbReference type="PANTHER" id="PTHR30329">
    <property type="entry name" value="STATOR ELEMENT OF FLAGELLAR MOTOR COMPLEX"/>
    <property type="match status" value="1"/>
</dbReference>
<dbReference type="HOGENOM" id="CLU_016890_5_3_4"/>
<evidence type="ECO:0000313" key="8">
    <source>
        <dbReference type="Proteomes" id="UP000001693"/>
    </source>
</evidence>
<feature type="domain" description="OmpA-like" evidence="6">
    <location>
        <begin position="83"/>
        <end position="200"/>
    </location>
</feature>
<name>B1XWW5_LEPCP</name>
<evidence type="ECO:0000259" key="6">
    <source>
        <dbReference type="PROSITE" id="PS51123"/>
    </source>
</evidence>
<dbReference type="OrthoDB" id="9805832at2"/>
<evidence type="ECO:0000256" key="5">
    <source>
        <dbReference type="SAM" id="SignalP"/>
    </source>
</evidence>
<organism evidence="7 8">
    <name type="scientific">Leptothrix cholodnii (strain ATCC 51168 / LMG 8142 / SP-6)</name>
    <name type="common">Leptothrix discophora (strain SP-6)</name>
    <dbReference type="NCBI Taxonomy" id="395495"/>
    <lineage>
        <taxon>Bacteria</taxon>
        <taxon>Pseudomonadati</taxon>
        <taxon>Pseudomonadota</taxon>
        <taxon>Betaproteobacteria</taxon>
        <taxon>Burkholderiales</taxon>
        <taxon>Sphaerotilaceae</taxon>
        <taxon>Leptothrix</taxon>
    </lineage>
</organism>
<keyword evidence="2 4" id="KW-0472">Membrane</keyword>
<dbReference type="PANTHER" id="PTHR30329:SF21">
    <property type="entry name" value="LIPOPROTEIN YIAD-RELATED"/>
    <property type="match status" value="1"/>
</dbReference>
<dbReference type="STRING" id="395495.Lcho_4062"/>